<accession>A0A6L3WEI1</accession>
<feature type="chain" id="PRO_5026872638" evidence="1">
    <location>
        <begin position="26"/>
        <end position="187"/>
    </location>
</feature>
<evidence type="ECO:0000313" key="2">
    <source>
        <dbReference type="EMBL" id="KAB2390387.1"/>
    </source>
</evidence>
<reference evidence="2 3" key="1">
    <citation type="submission" date="2019-09" db="EMBL/GenBank/DDBJ databases">
        <title>Actinomadura physcomitrii sp. nov., a novel actinomycete isolated from moss [Physcomitrium sphaericum (Ludw) Fuernr].</title>
        <authorList>
            <person name="Liu C."/>
            <person name="Zhuang X."/>
        </authorList>
    </citation>
    <scope>NUCLEOTIDE SEQUENCE [LARGE SCALE GENOMIC DNA]</scope>
    <source>
        <strain evidence="2 3">CYP1-1B</strain>
    </source>
</reference>
<feature type="signal peptide" evidence="1">
    <location>
        <begin position="1"/>
        <end position="25"/>
    </location>
</feature>
<dbReference type="EMBL" id="WBMR01000001">
    <property type="protein sequence ID" value="KAB2390387.1"/>
    <property type="molecule type" value="Genomic_DNA"/>
</dbReference>
<sequence length="187" mass="19204">MRRGIAMAAAVTGLVLVGGAAPALAGEPPTADEVETAWVAGRFITLYVDTPDSASSGPSEARPDADVFLVAPMDPDHPLDPGAVIPSPPAPAPIIVPVHDTVLDRPTPPSDCFGVQVLPAPGAGARVLTRPDPNGGATLAWAVVVDGHRVRLTSGPVIRWAASAGLVALDRSWPGYGGTCWTGTWRR</sequence>
<name>A0A6L3WEI1_9ACTN</name>
<dbReference type="RefSeq" id="WP_151537811.1">
    <property type="nucleotide sequence ID" value="NZ_WBMR01000001.1"/>
</dbReference>
<dbReference type="AlphaFoldDB" id="A0A6L3WEI1"/>
<proteinExistence type="predicted"/>
<keyword evidence="1" id="KW-0732">Signal</keyword>
<organism evidence="2 3">
    <name type="scientific">Actinomadura montaniterrae</name>
    <dbReference type="NCBI Taxonomy" id="1803903"/>
    <lineage>
        <taxon>Bacteria</taxon>
        <taxon>Bacillati</taxon>
        <taxon>Actinomycetota</taxon>
        <taxon>Actinomycetes</taxon>
        <taxon>Streptosporangiales</taxon>
        <taxon>Thermomonosporaceae</taxon>
        <taxon>Actinomadura</taxon>
    </lineage>
</organism>
<evidence type="ECO:0000256" key="1">
    <source>
        <dbReference type="SAM" id="SignalP"/>
    </source>
</evidence>
<dbReference type="Proteomes" id="UP000483004">
    <property type="component" value="Unassembled WGS sequence"/>
</dbReference>
<protein>
    <submittedName>
        <fullName evidence="2">Uncharacterized protein</fullName>
    </submittedName>
</protein>
<evidence type="ECO:0000313" key="3">
    <source>
        <dbReference type="Proteomes" id="UP000483004"/>
    </source>
</evidence>
<gene>
    <name evidence="2" type="ORF">F9B16_00705</name>
</gene>
<keyword evidence="3" id="KW-1185">Reference proteome</keyword>
<comment type="caution">
    <text evidence="2">The sequence shown here is derived from an EMBL/GenBank/DDBJ whole genome shotgun (WGS) entry which is preliminary data.</text>
</comment>